<reference evidence="1 2" key="1">
    <citation type="submission" date="2019-01" db="EMBL/GenBank/DDBJ databases">
        <title>Novel species of Nocardioides.</title>
        <authorList>
            <person name="Liu Q."/>
            <person name="X Y.-H."/>
        </authorList>
    </citation>
    <scope>NUCLEOTIDE SEQUENCE [LARGE SCALE GENOMIC DNA]</scope>
    <source>
        <strain evidence="1 2">HLT2-9</strain>
    </source>
</reference>
<dbReference type="Proteomes" id="UP000291101">
    <property type="component" value="Unassembled WGS sequence"/>
</dbReference>
<name>A0A4Q2SJJ1_9ACTN</name>
<evidence type="ECO:0000313" key="1">
    <source>
        <dbReference type="EMBL" id="RYC05746.1"/>
    </source>
</evidence>
<dbReference type="EMBL" id="SDWV01000021">
    <property type="protein sequence ID" value="RYC05746.1"/>
    <property type="molecule type" value="Genomic_DNA"/>
</dbReference>
<proteinExistence type="predicted"/>
<gene>
    <name evidence="1" type="ORF">EUA94_17760</name>
</gene>
<evidence type="ECO:0000313" key="2">
    <source>
        <dbReference type="Proteomes" id="UP000291101"/>
    </source>
</evidence>
<protein>
    <submittedName>
        <fullName evidence="1">Uncharacterized protein</fullName>
    </submittedName>
</protein>
<organism evidence="1 2">
    <name type="scientific">Nocardioides zhouii</name>
    <dbReference type="NCBI Taxonomy" id="1168729"/>
    <lineage>
        <taxon>Bacteria</taxon>
        <taxon>Bacillati</taxon>
        <taxon>Actinomycetota</taxon>
        <taxon>Actinomycetes</taxon>
        <taxon>Propionibacteriales</taxon>
        <taxon>Nocardioidaceae</taxon>
        <taxon>Nocardioides</taxon>
    </lineage>
</organism>
<accession>A0A4Q2SJJ1</accession>
<dbReference type="RefSeq" id="WP_129428237.1">
    <property type="nucleotide sequence ID" value="NZ_SDWV01000021.1"/>
</dbReference>
<keyword evidence="2" id="KW-1185">Reference proteome</keyword>
<comment type="caution">
    <text evidence="1">The sequence shown here is derived from an EMBL/GenBank/DDBJ whole genome shotgun (WGS) entry which is preliminary data.</text>
</comment>
<dbReference type="OrthoDB" id="3767358at2"/>
<sequence length="328" mass="36513">MWESPTTLWRRLNLGREEYIQRLVTTLILDGDPPPWNTPRSPGDSGRRFLQLLDEAAHGTHSRGPSTGPLETFIDEYLLPKLEDDAANGWPDWAVLGPARVWIIELKTEAGSHRSDQLPYYLRLAAAAHPNCSLDLTYITGRLAKPAPTLLDGQRYSHLTWDKVLPLIEGTWGDDTRPEVAAYMEMLTMLVSNLGELRPSEQRQMVVGQLDEVDTGRTSELEVAEKSATPRPAIATSQELPDVIALARATATDGHQRAVGAKDPEDLEALHDRALAEIGSLGPDDATRFVLPWLWDATRTGGRAVTAEGEEFGYELRFSRYKKLQVRA</sequence>
<dbReference type="AlphaFoldDB" id="A0A4Q2SJJ1"/>